<protein>
    <submittedName>
        <fullName evidence="4">Putative acetyltransferase</fullName>
    </submittedName>
</protein>
<reference evidence="4 5" key="1">
    <citation type="submission" date="2017-03" db="EMBL/GenBank/DDBJ databases">
        <authorList>
            <person name="Afonso C.L."/>
            <person name="Miller P.J."/>
            <person name="Scott M.A."/>
            <person name="Spackman E."/>
            <person name="Goraichik I."/>
            <person name="Dimitrov K.M."/>
            <person name="Suarez D.L."/>
            <person name="Swayne D.E."/>
        </authorList>
    </citation>
    <scope>NUCLEOTIDE SEQUENCE [LARGE SCALE GENOMIC DNA]</scope>
    <source>
        <strain evidence="4 5">CECT 7680</strain>
    </source>
</reference>
<proteinExistence type="predicted"/>
<dbReference type="Gene3D" id="3.40.630.30">
    <property type="match status" value="1"/>
</dbReference>
<evidence type="ECO:0000259" key="3">
    <source>
        <dbReference type="PROSITE" id="PS51186"/>
    </source>
</evidence>
<dbReference type="SUPFAM" id="SSF55729">
    <property type="entry name" value="Acyl-CoA N-acyltransferases (Nat)"/>
    <property type="match status" value="1"/>
</dbReference>
<keyword evidence="1 4" id="KW-0808">Transferase</keyword>
<dbReference type="CDD" id="cd04301">
    <property type="entry name" value="NAT_SF"/>
    <property type="match status" value="1"/>
</dbReference>
<evidence type="ECO:0000313" key="5">
    <source>
        <dbReference type="Proteomes" id="UP000193409"/>
    </source>
</evidence>
<keyword evidence="5" id="KW-1185">Reference proteome</keyword>
<gene>
    <name evidence="4" type="ORF">PSA7680_01298</name>
</gene>
<dbReference type="GO" id="GO:0016747">
    <property type="term" value="F:acyltransferase activity, transferring groups other than amino-acyl groups"/>
    <property type="evidence" value="ECO:0007669"/>
    <property type="project" value="InterPro"/>
</dbReference>
<name>A0A1Y5S0S1_9RHOB</name>
<sequence length="174" mass="18654">MTREFTLRRAVRGDYPAIARLQTESWRTAYAGLLDAAYINGRMAADLQAFWAEQTQGGLRFQIVAEGADGGLLGFVALLPKADGPYVDNLHVLPAAKGRGLGRALMARAAKELIELGENSVYLTVIAANEPAIAFYESIGGQASGPFADAVFDQQVSAYRYDWTDLPALAAQAG</sequence>
<evidence type="ECO:0000313" key="4">
    <source>
        <dbReference type="EMBL" id="SLN28590.1"/>
    </source>
</evidence>
<evidence type="ECO:0000256" key="2">
    <source>
        <dbReference type="ARBA" id="ARBA00023315"/>
    </source>
</evidence>
<dbReference type="InterPro" id="IPR016181">
    <property type="entry name" value="Acyl_CoA_acyltransferase"/>
</dbReference>
<dbReference type="EMBL" id="FWFQ01000007">
    <property type="protein sequence ID" value="SLN28590.1"/>
    <property type="molecule type" value="Genomic_DNA"/>
</dbReference>
<dbReference type="Proteomes" id="UP000193409">
    <property type="component" value="Unassembled WGS sequence"/>
</dbReference>
<dbReference type="OrthoDB" id="273614at2"/>
<dbReference type="InterPro" id="IPR050832">
    <property type="entry name" value="Bact_Acetyltransf"/>
</dbReference>
<dbReference type="PANTHER" id="PTHR43877:SF1">
    <property type="entry name" value="ACETYLTRANSFERASE"/>
    <property type="match status" value="1"/>
</dbReference>
<keyword evidence="2" id="KW-0012">Acyltransferase</keyword>
<dbReference type="PROSITE" id="PS51186">
    <property type="entry name" value="GNAT"/>
    <property type="match status" value="1"/>
</dbReference>
<dbReference type="PANTHER" id="PTHR43877">
    <property type="entry name" value="AMINOALKYLPHOSPHONATE N-ACETYLTRANSFERASE-RELATED-RELATED"/>
    <property type="match status" value="1"/>
</dbReference>
<feature type="domain" description="N-acetyltransferase" evidence="3">
    <location>
        <begin position="5"/>
        <end position="166"/>
    </location>
</feature>
<evidence type="ECO:0000256" key="1">
    <source>
        <dbReference type="ARBA" id="ARBA00022679"/>
    </source>
</evidence>
<dbReference type="InterPro" id="IPR000182">
    <property type="entry name" value="GNAT_dom"/>
</dbReference>
<accession>A0A1Y5S0S1</accession>
<dbReference type="RefSeq" id="WP_139838572.1">
    <property type="nucleotide sequence ID" value="NZ_FWFQ01000007.1"/>
</dbReference>
<dbReference type="Pfam" id="PF00583">
    <property type="entry name" value="Acetyltransf_1"/>
    <property type="match status" value="1"/>
</dbReference>
<organism evidence="4 5">
    <name type="scientific">Pseudoruegeria aquimaris</name>
    <dbReference type="NCBI Taxonomy" id="393663"/>
    <lineage>
        <taxon>Bacteria</taxon>
        <taxon>Pseudomonadati</taxon>
        <taxon>Pseudomonadota</taxon>
        <taxon>Alphaproteobacteria</taxon>
        <taxon>Rhodobacterales</taxon>
        <taxon>Roseobacteraceae</taxon>
        <taxon>Pseudoruegeria</taxon>
    </lineage>
</organism>
<dbReference type="AlphaFoldDB" id="A0A1Y5S0S1"/>